<evidence type="ECO:0000256" key="4">
    <source>
        <dbReference type="SAM" id="MobiDB-lite"/>
    </source>
</evidence>
<dbReference type="SUPFAM" id="SSF53383">
    <property type="entry name" value="PLP-dependent transferases"/>
    <property type="match status" value="1"/>
</dbReference>
<keyword evidence="2 6" id="KW-0032">Aminotransferase</keyword>
<evidence type="ECO:0000256" key="2">
    <source>
        <dbReference type="ARBA" id="ARBA00022576"/>
    </source>
</evidence>
<feature type="region of interest" description="Disordered" evidence="4">
    <location>
        <begin position="1"/>
        <end position="20"/>
    </location>
</feature>
<dbReference type="CDD" id="cd00609">
    <property type="entry name" value="AAT_like"/>
    <property type="match status" value="1"/>
</dbReference>
<reference evidence="6" key="1">
    <citation type="submission" date="2013-08" db="EMBL/GenBank/DDBJ databases">
        <authorList>
            <person name="Mendez C."/>
            <person name="Richter M."/>
            <person name="Ferrer M."/>
            <person name="Sanchez J."/>
        </authorList>
    </citation>
    <scope>NUCLEOTIDE SEQUENCE</scope>
</reference>
<sequence>MIGTPEPVGGGEAAMTLPRPAAPEFKESVRLARVPPYPFAELERLAQEKDRPDRPILRFAIGDPDLPPPAVLTKALARQLSDPTAHGYSTSRGEPTLREAIARYLKVRFSVSVDPEREVAILVGSKEGLASLPRALLSPGASVAVPDPGYPAYIAAALLNDLAVERLP</sequence>
<dbReference type="Gene3D" id="3.40.640.10">
    <property type="entry name" value="Type I PLP-dependent aspartate aminotransferase-like (Major domain)"/>
    <property type="match status" value="1"/>
</dbReference>
<comment type="cofactor">
    <cofactor evidence="1">
        <name>pyridoxal 5'-phosphate</name>
        <dbReference type="ChEBI" id="CHEBI:597326"/>
    </cofactor>
</comment>
<keyword evidence="3 6" id="KW-0808">Transferase</keyword>
<accession>T1D9M4</accession>
<dbReference type="InterPro" id="IPR015421">
    <property type="entry name" value="PyrdxlP-dep_Trfase_major"/>
</dbReference>
<protein>
    <submittedName>
        <fullName evidence="6">LL-diaminopimelate aminotransferase</fullName>
    </submittedName>
</protein>
<proteinExistence type="predicted"/>
<evidence type="ECO:0000259" key="5">
    <source>
        <dbReference type="Pfam" id="PF00155"/>
    </source>
</evidence>
<reference evidence="6" key="2">
    <citation type="journal article" date="2014" name="ISME J.">
        <title>Microbial stratification in low pH oxic and suboxic macroscopic growths along an acid mine drainage.</title>
        <authorList>
            <person name="Mendez-Garcia C."/>
            <person name="Mesa V."/>
            <person name="Sprenger R.R."/>
            <person name="Richter M."/>
            <person name="Diez M.S."/>
            <person name="Solano J."/>
            <person name="Bargiela R."/>
            <person name="Golyshina O.V."/>
            <person name="Manteca A."/>
            <person name="Ramos J.L."/>
            <person name="Gallego J.R."/>
            <person name="Llorente I."/>
            <person name="Martins Dos Santos V.A."/>
            <person name="Jensen O.N."/>
            <person name="Pelaez A.I."/>
            <person name="Sanchez J."/>
            <person name="Ferrer M."/>
        </authorList>
    </citation>
    <scope>NUCLEOTIDE SEQUENCE</scope>
</reference>
<name>T1D9M4_9ZZZZ</name>
<dbReference type="AlphaFoldDB" id="T1D9M4"/>
<dbReference type="PANTHER" id="PTHR42832">
    <property type="entry name" value="AMINO ACID AMINOTRANSFERASE"/>
    <property type="match status" value="1"/>
</dbReference>
<evidence type="ECO:0000256" key="1">
    <source>
        <dbReference type="ARBA" id="ARBA00001933"/>
    </source>
</evidence>
<comment type="caution">
    <text evidence="6">The sequence shown here is derived from an EMBL/GenBank/DDBJ whole genome shotgun (WGS) entry which is preliminary data.</text>
</comment>
<organism evidence="6">
    <name type="scientific">mine drainage metagenome</name>
    <dbReference type="NCBI Taxonomy" id="410659"/>
    <lineage>
        <taxon>unclassified sequences</taxon>
        <taxon>metagenomes</taxon>
        <taxon>ecological metagenomes</taxon>
    </lineage>
</organism>
<feature type="non-terminal residue" evidence="6">
    <location>
        <position position="168"/>
    </location>
</feature>
<feature type="domain" description="Aminotransferase class I/classII large" evidence="5">
    <location>
        <begin position="55"/>
        <end position="166"/>
    </location>
</feature>
<dbReference type="InterPro" id="IPR015424">
    <property type="entry name" value="PyrdxlP-dep_Trfase"/>
</dbReference>
<dbReference type="EMBL" id="AUZX01001511">
    <property type="protein sequence ID" value="EQD78905.1"/>
    <property type="molecule type" value="Genomic_DNA"/>
</dbReference>
<dbReference type="Pfam" id="PF00155">
    <property type="entry name" value="Aminotran_1_2"/>
    <property type="match status" value="1"/>
</dbReference>
<dbReference type="InterPro" id="IPR004839">
    <property type="entry name" value="Aminotransferase_I/II_large"/>
</dbReference>
<evidence type="ECO:0000313" key="6">
    <source>
        <dbReference type="EMBL" id="EQD78905.1"/>
    </source>
</evidence>
<gene>
    <name evidence="6" type="ORF">B1A_02016</name>
</gene>
<dbReference type="PANTHER" id="PTHR42832:SF3">
    <property type="entry name" value="L-GLUTAMINE--4-(METHYLSULFANYL)-2-OXOBUTANOATE AMINOTRANSFERASE"/>
    <property type="match status" value="1"/>
</dbReference>
<dbReference type="InterPro" id="IPR015422">
    <property type="entry name" value="PyrdxlP-dep_Trfase_small"/>
</dbReference>
<dbReference type="Gene3D" id="3.90.1150.10">
    <property type="entry name" value="Aspartate Aminotransferase, domain 1"/>
    <property type="match status" value="1"/>
</dbReference>
<dbReference type="GO" id="GO:0030170">
    <property type="term" value="F:pyridoxal phosphate binding"/>
    <property type="evidence" value="ECO:0007669"/>
    <property type="project" value="InterPro"/>
</dbReference>
<dbReference type="GO" id="GO:0008483">
    <property type="term" value="F:transaminase activity"/>
    <property type="evidence" value="ECO:0007669"/>
    <property type="project" value="UniProtKB-KW"/>
</dbReference>
<dbReference type="InterPro" id="IPR050881">
    <property type="entry name" value="LL-DAP_aminotransferase"/>
</dbReference>
<evidence type="ECO:0000256" key="3">
    <source>
        <dbReference type="ARBA" id="ARBA00022679"/>
    </source>
</evidence>